<proteinExistence type="predicted"/>
<dbReference type="AlphaFoldDB" id="A0ABD3QG04"/>
<dbReference type="PANTHER" id="PTHR36417">
    <property type="entry name" value="SELENOPROTEIN DOMAIN PROTEIN (AFU_ORTHOLOGUE AFUA_1G05220)"/>
    <property type="match status" value="1"/>
</dbReference>
<protein>
    <submittedName>
        <fullName evidence="4">Uncharacterized protein</fullName>
    </submittedName>
</protein>
<evidence type="ECO:0000256" key="2">
    <source>
        <dbReference type="SAM" id="MobiDB-lite"/>
    </source>
</evidence>
<accession>A0ABD3QG04</accession>
<name>A0ABD3QG04_9STRA</name>
<organism evidence="4 5">
    <name type="scientific">Cyclotella cryptica</name>
    <dbReference type="NCBI Taxonomy" id="29204"/>
    <lineage>
        <taxon>Eukaryota</taxon>
        <taxon>Sar</taxon>
        <taxon>Stramenopiles</taxon>
        <taxon>Ochrophyta</taxon>
        <taxon>Bacillariophyta</taxon>
        <taxon>Coscinodiscophyceae</taxon>
        <taxon>Thalassiosirophycidae</taxon>
        <taxon>Stephanodiscales</taxon>
        <taxon>Stephanodiscaceae</taxon>
        <taxon>Cyclotella</taxon>
    </lineage>
</organism>
<dbReference type="SUPFAM" id="SSF52833">
    <property type="entry name" value="Thioredoxin-like"/>
    <property type="match status" value="1"/>
</dbReference>
<gene>
    <name evidence="4" type="ORF">HJC23_005146</name>
</gene>
<keyword evidence="5" id="KW-1185">Reference proteome</keyword>
<evidence type="ECO:0000256" key="3">
    <source>
        <dbReference type="SAM" id="SignalP"/>
    </source>
</evidence>
<evidence type="ECO:0000313" key="5">
    <source>
        <dbReference type="Proteomes" id="UP001516023"/>
    </source>
</evidence>
<feature type="chain" id="PRO_5044887732" evidence="3">
    <location>
        <begin position="26"/>
        <end position="389"/>
    </location>
</feature>
<dbReference type="PANTHER" id="PTHR36417:SF2">
    <property type="entry name" value="SELENOPROTEIN DOMAIN PROTEIN (AFU_ORTHOLOGUE AFUA_1G05220)"/>
    <property type="match status" value="1"/>
</dbReference>
<feature type="compositionally biased region" description="Low complexity" evidence="2">
    <location>
        <begin position="200"/>
        <end position="211"/>
    </location>
</feature>
<dbReference type="InterPro" id="IPR036249">
    <property type="entry name" value="Thioredoxin-like_sf"/>
</dbReference>
<dbReference type="Gene3D" id="3.40.30.10">
    <property type="entry name" value="Glutaredoxin"/>
    <property type="match status" value="1"/>
</dbReference>
<dbReference type="InterPro" id="IPR011893">
    <property type="entry name" value="Selenoprotein_Rdx-typ"/>
</dbReference>
<reference evidence="4 5" key="1">
    <citation type="journal article" date="2020" name="G3 (Bethesda)">
        <title>Improved Reference Genome for Cyclotella cryptica CCMP332, a Model for Cell Wall Morphogenesis, Salinity Adaptation, and Lipid Production in Diatoms (Bacillariophyta).</title>
        <authorList>
            <person name="Roberts W.R."/>
            <person name="Downey K.M."/>
            <person name="Ruck E.C."/>
            <person name="Traller J.C."/>
            <person name="Alverson A.J."/>
        </authorList>
    </citation>
    <scope>NUCLEOTIDE SEQUENCE [LARGE SCALE GENOMIC DNA]</scope>
    <source>
        <strain evidence="4 5">CCMP332</strain>
    </source>
</reference>
<sequence>MSTANRLSLYCGVLISSLLIKFVLCSPETVDRQFRRSSTAAVPSRFTDRNHQVFAPPSRTAFVAVPPTVRAQRGNRHVPSSITLSTSSLTSTTDIVHISIEYCSACQWMLRSSWIAAELLTTFSKESKLASVALVPQSPPLSPGGIFRVLSKRGTRAESTVLWDRSIAGRFPEAKEVKQLVRDVVNPEKDLGHSDKTETTKSTSAEKSNSTQAECLECTERERKEITIEQKSEQNEPDATNKPSFDPAFYENNVISIEFSIGPTISSQENKLHQAVWYANELLNMKKSIVPVAVDCVTLVPIRDRLDVLNVQLNDDIIINQSLLARHRKDLNVRSIITKILTDGSNGTNMVVEDLLKESTMVSEEKDEVVIEMMSDDDADEARKFFGVF</sequence>
<dbReference type="Pfam" id="PF10262">
    <property type="entry name" value="Rdx"/>
    <property type="match status" value="1"/>
</dbReference>
<evidence type="ECO:0000313" key="4">
    <source>
        <dbReference type="EMBL" id="KAL3799007.1"/>
    </source>
</evidence>
<dbReference type="Proteomes" id="UP001516023">
    <property type="component" value="Unassembled WGS sequence"/>
</dbReference>
<feature type="compositionally biased region" description="Basic and acidic residues" evidence="2">
    <location>
        <begin position="185"/>
        <end position="199"/>
    </location>
</feature>
<comment type="caution">
    <text evidence="4">The sequence shown here is derived from an EMBL/GenBank/DDBJ whole genome shotgun (WGS) entry which is preliminary data.</text>
</comment>
<keyword evidence="3" id="KW-0732">Signal</keyword>
<feature type="signal peptide" evidence="3">
    <location>
        <begin position="1"/>
        <end position="25"/>
    </location>
</feature>
<keyword evidence="1" id="KW-0676">Redox-active center</keyword>
<dbReference type="EMBL" id="JABMIG020000042">
    <property type="protein sequence ID" value="KAL3799007.1"/>
    <property type="molecule type" value="Genomic_DNA"/>
</dbReference>
<feature type="region of interest" description="Disordered" evidence="2">
    <location>
        <begin position="185"/>
        <end position="216"/>
    </location>
</feature>
<evidence type="ECO:0000256" key="1">
    <source>
        <dbReference type="ARBA" id="ARBA00023284"/>
    </source>
</evidence>